<dbReference type="PANTHER" id="PTHR38834:SF3">
    <property type="entry name" value="SOLUTE-BINDING PROTEIN FAMILY 3_N-TERMINAL DOMAIN-CONTAINING PROTEIN"/>
    <property type="match status" value="1"/>
</dbReference>
<gene>
    <name evidence="3" type="ORF">BerOc1_01245</name>
</gene>
<dbReference type="Proteomes" id="UP000181901">
    <property type="component" value="Unassembled WGS sequence"/>
</dbReference>
<evidence type="ECO:0000313" key="4">
    <source>
        <dbReference type="Proteomes" id="UP000181901"/>
    </source>
</evidence>
<keyword evidence="1" id="KW-0732">Signal</keyword>
<dbReference type="EMBL" id="LKAQ01000004">
    <property type="protein sequence ID" value="OIQ49320.1"/>
    <property type="molecule type" value="Genomic_DNA"/>
</dbReference>
<dbReference type="InterPro" id="IPR001638">
    <property type="entry name" value="Solute-binding_3/MltF_N"/>
</dbReference>
<accession>A0A1J5N3C2</accession>
<evidence type="ECO:0000256" key="1">
    <source>
        <dbReference type="SAM" id="SignalP"/>
    </source>
</evidence>
<proteinExistence type="predicted"/>
<dbReference type="Gene3D" id="3.40.190.10">
    <property type="entry name" value="Periplasmic binding protein-like II"/>
    <property type="match status" value="2"/>
</dbReference>
<feature type="domain" description="Solute-binding protein family 3/N-terminal" evidence="2">
    <location>
        <begin position="37"/>
        <end position="249"/>
    </location>
</feature>
<feature type="chain" id="PRO_5009635521" evidence="1">
    <location>
        <begin position="18"/>
        <end position="250"/>
    </location>
</feature>
<evidence type="ECO:0000313" key="3">
    <source>
        <dbReference type="EMBL" id="OIQ49320.1"/>
    </source>
</evidence>
<dbReference type="PANTHER" id="PTHR38834">
    <property type="entry name" value="PERIPLASMIC SUBSTRATE BINDING PROTEIN FAMILY 3"/>
    <property type="match status" value="1"/>
</dbReference>
<name>A0A1J5N3C2_9BACT</name>
<dbReference type="SUPFAM" id="SSF53850">
    <property type="entry name" value="Periplasmic binding protein-like II"/>
    <property type="match status" value="1"/>
</dbReference>
<comment type="caution">
    <text evidence="3">The sequence shown here is derived from an EMBL/GenBank/DDBJ whole genome shotgun (WGS) entry which is preliminary data.</text>
</comment>
<dbReference type="AlphaFoldDB" id="A0A1J5N3C2"/>
<feature type="signal peptide" evidence="1">
    <location>
        <begin position="1"/>
        <end position="17"/>
    </location>
</feature>
<evidence type="ECO:0000259" key="2">
    <source>
        <dbReference type="Pfam" id="PF00497"/>
    </source>
</evidence>
<keyword evidence="4" id="KW-1185">Reference proteome</keyword>
<sequence>MRRILPLFLLIAFVLLAAVPARTGALTDPATHLTYMTEQYWPMNYTRDGRLTGLAVELLRRMWREMGVPEQPIQLFPWPRAYDMGHVDPRTVLFSMYRTKGRDPDFKWVGPIVRGKTEVFTLRSRHLGARSLRDLAGWRLTAVREVASANILRDAGLPYTGSGSPDTAIKMLTRDRVDAVAMDAMQFHHFAARLGCPTGEFKPVMTLCTDPLYFAFSRDTPDALIRRFQRALDAVTHRPGYRTLLDKYLN</sequence>
<organism evidence="3 4">
    <name type="scientific">Pseudodesulfovibrio hydrargyri</name>
    <dbReference type="NCBI Taxonomy" id="2125990"/>
    <lineage>
        <taxon>Bacteria</taxon>
        <taxon>Pseudomonadati</taxon>
        <taxon>Thermodesulfobacteriota</taxon>
        <taxon>Desulfovibrionia</taxon>
        <taxon>Desulfovibrionales</taxon>
        <taxon>Desulfovibrionaceae</taxon>
    </lineage>
</organism>
<reference evidence="3 4" key="1">
    <citation type="submission" date="2015-09" db="EMBL/GenBank/DDBJ databases">
        <title>Genome of Desulfovibrio dechloracetivorans BerOc1, a mercury methylating strain isolated from highly hydrocarbons and metals contaminated coastal sediments.</title>
        <authorList>
            <person name="Goni Urriza M."/>
            <person name="Gassie C."/>
            <person name="Bouchez O."/>
            <person name="Klopp C."/>
            <person name="Ranchou-Peyruse A."/>
            <person name="Remy G."/>
        </authorList>
    </citation>
    <scope>NUCLEOTIDE SEQUENCE [LARGE SCALE GENOMIC DNA]</scope>
    <source>
        <strain evidence="3 4">BerOc1</strain>
    </source>
</reference>
<dbReference type="Pfam" id="PF00497">
    <property type="entry name" value="SBP_bac_3"/>
    <property type="match status" value="1"/>
</dbReference>
<protein>
    <submittedName>
        <fullName evidence="3">Bacterial extracellular solute-binding protein, family 3</fullName>
    </submittedName>
</protein>